<evidence type="ECO:0008006" key="3">
    <source>
        <dbReference type="Google" id="ProtNLM"/>
    </source>
</evidence>
<reference evidence="1 2" key="1">
    <citation type="submission" date="2019-03" db="EMBL/GenBank/DDBJ databases">
        <authorList>
            <person name="Kim M.K.M."/>
        </authorList>
    </citation>
    <scope>NUCLEOTIDE SEQUENCE [LARGE SCALE GENOMIC DNA]</scope>
    <source>
        <strain evidence="1 2">18JY15-6</strain>
    </source>
</reference>
<protein>
    <recommendedName>
        <fullName evidence="3">DUF222 domain-containing protein</fullName>
    </recommendedName>
</protein>
<proteinExistence type="predicted"/>
<name>A0A4R1CIS5_9ACTN</name>
<evidence type="ECO:0000313" key="1">
    <source>
        <dbReference type="EMBL" id="TCJ31149.1"/>
    </source>
</evidence>
<organism evidence="1 2">
    <name type="scientific">Nocardioides jejuensis</name>
    <dbReference type="NCBI Taxonomy" id="2502782"/>
    <lineage>
        <taxon>Bacteria</taxon>
        <taxon>Bacillati</taxon>
        <taxon>Actinomycetota</taxon>
        <taxon>Actinomycetes</taxon>
        <taxon>Propionibacteriales</taxon>
        <taxon>Nocardioidaceae</taxon>
        <taxon>Nocardioides</taxon>
    </lineage>
</organism>
<dbReference type="EMBL" id="SJZJ01000001">
    <property type="protein sequence ID" value="TCJ31149.1"/>
    <property type="molecule type" value="Genomic_DNA"/>
</dbReference>
<gene>
    <name evidence="1" type="ORF">EPD65_00830</name>
</gene>
<sequence>MFDISGSTSTDLSRSDLLDTVGVLTRTQRRVEVEVLRSAAQWAVLNGERPMTREERRAAGVRVREYGGPGTPRVAVNAGAELGVRLEATTWTGDQMIADVLDLQHRHPQLWARVEACEVRASYATYVVRKTRELSLVAARYVDERVVESADGRLPWTRFMDLVEAAIAAADPELAEERERKAAKAEFARASRDTTHGMRSFWLRTDPAGVARLEATVAFLATVLAELGCEGDLDQRRAAAMVLLANPAQATALLARYAAWKQGSAASDGAEPSHGESISAEDLVRGAVALFARFGGTVDGTKPTFDWAKLLPAITLFVHVYAGRLTREAGLDETGTTGMARIEGVGLVTEGWIRDRLGPRAKVTVRPVIDLDGQAPVDAWEIPDRHRQAVRLMTPADAFPWSTASTNSDGGWSGMQIDHTEAWRPDAGPGQSRIGNYGPLTQRHHNLKTHAGWQVKQPFAGIYVWRDPEGAFFLVDHTGTRRIGS</sequence>
<dbReference type="OrthoDB" id="3799569at2"/>
<evidence type="ECO:0000313" key="2">
    <source>
        <dbReference type="Proteomes" id="UP000295453"/>
    </source>
</evidence>
<accession>A0A4R1CIS5</accession>
<keyword evidence="2" id="KW-1185">Reference proteome</keyword>
<dbReference type="Proteomes" id="UP000295453">
    <property type="component" value="Unassembled WGS sequence"/>
</dbReference>
<dbReference type="AlphaFoldDB" id="A0A4R1CIS5"/>
<dbReference type="RefSeq" id="WP_131581000.1">
    <property type="nucleotide sequence ID" value="NZ_SJZJ01000001.1"/>
</dbReference>
<comment type="caution">
    <text evidence="1">The sequence shown here is derived from an EMBL/GenBank/DDBJ whole genome shotgun (WGS) entry which is preliminary data.</text>
</comment>